<gene>
    <name evidence="2" type="ORF">GCM10010862_08560</name>
</gene>
<dbReference type="RefSeq" id="WP_284339043.1">
    <property type="nucleotide sequence ID" value="NZ_BSNS01000004.1"/>
</dbReference>
<accession>A0ABQ5W0L1</accession>
<dbReference type="Proteomes" id="UP001156691">
    <property type="component" value="Unassembled WGS sequence"/>
</dbReference>
<reference evidence="3" key="1">
    <citation type="journal article" date="2019" name="Int. J. Syst. Evol. Microbiol.">
        <title>The Global Catalogue of Microorganisms (GCM) 10K type strain sequencing project: providing services to taxonomists for standard genome sequencing and annotation.</title>
        <authorList>
            <consortium name="The Broad Institute Genomics Platform"/>
            <consortium name="The Broad Institute Genome Sequencing Center for Infectious Disease"/>
            <person name="Wu L."/>
            <person name="Ma J."/>
        </authorList>
    </citation>
    <scope>NUCLEOTIDE SEQUENCE [LARGE SCALE GENOMIC DNA]</scope>
    <source>
        <strain evidence="3">NBRC 112416</strain>
    </source>
</reference>
<comment type="caution">
    <text evidence="2">The sequence shown here is derived from an EMBL/GenBank/DDBJ whole genome shotgun (WGS) entry which is preliminary data.</text>
</comment>
<evidence type="ECO:0000313" key="2">
    <source>
        <dbReference type="EMBL" id="GLQ53597.1"/>
    </source>
</evidence>
<feature type="region of interest" description="Disordered" evidence="1">
    <location>
        <begin position="153"/>
        <end position="175"/>
    </location>
</feature>
<name>A0ABQ5W0L1_9HYPH</name>
<dbReference type="EMBL" id="BSNS01000004">
    <property type="protein sequence ID" value="GLQ53597.1"/>
    <property type="molecule type" value="Genomic_DNA"/>
</dbReference>
<organism evidence="2 3">
    <name type="scientific">Devosia nitrariae</name>
    <dbReference type="NCBI Taxonomy" id="2071872"/>
    <lineage>
        <taxon>Bacteria</taxon>
        <taxon>Pseudomonadati</taxon>
        <taxon>Pseudomonadota</taxon>
        <taxon>Alphaproteobacteria</taxon>
        <taxon>Hyphomicrobiales</taxon>
        <taxon>Devosiaceae</taxon>
        <taxon>Devosia</taxon>
    </lineage>
</organism>
<proteinExistence type="predicted"/>
<protein>
    <recommendedName>
        <fullName evidence="4">Tail assembly chaperone</fullName>
    </recommendedName>
</protein>
<sequence>MSLDAELESLLASAEDTHRIDRIGIRLYNRETGAAQTKNIAVRGATFQELALFFKRFPEAFSLVDGVFGGDDDKEPDLSVGAIVALVLQIPTAMSTLNSCFLGRPFDEGTMASLDKMAPEANLEILETGIFKSFDGDIPGFFGKKLKSLAKAAGLNRTSATTSESSSKTRETAAS</sequence>
<evidence type="ECO:0000313" key="3">
    <source>
        <dbReference type="Proteomes" id="UP001156691"/>
    </source>
</evidence>
<feature type="compositionally biased region" description="Low complexity" evidence="1">
    <location>
        <begin position="153"/>
        <end position="166"/>
    </location>
</feature>
<evidence type="ECO:0008006" key="4">
    <source>
        <dbReference type="Google" id="ProtNLM"/>
    </source>
</evidence>
<keyword evidence="3" id="KW-1185">Reference proteome</keyword>
<evidence type="ECO:0000256" key="1">
    <source>
        <dbReference type="SAM" id="MobiDB-lite"/>
    </source>
</evidence>